<dbReference type="Proteomes" id="UP000019376">
    <property type="component" value="Unassembled WGS sequence"/>
</dbReference>
<proteinExistence type="predicted"/>
<evidence type="ECO:0000313" key="1">
    <source>
        <dbReference type="EMBL" id="EPS31934.1"/>
    </source>
</evidence>
<sequence>MVKIFISKLTIQSSAGIFGMKNCSRVSSKMLFQAE</sequence>
<dbReference type="AlphaFoldDB" id="S7ZNK4"/>
<keyword evidence="2" id="KW-1185">Reference proteome</keyword>
<organism evidence="1 2">
    <name type="scientific">Penicillium oxalicum (strain 114-2 / CGMCC 5302)</name>
    <name type="common">Penicillium decumbens</name>
    <dbReference type="NCBI Taxonomy" id="933388"/>
    <lineage>
        <taxon>Eukaryota</taxon>
        <taxon>Fungi</taxon>
        <taxon>Dikarya</taxon>
        <taxon>Ascomycota</taxon>
        <taxon>Pezizomycotina</taxon>
        <taxon>Eurotiomycetes</taxon>
        <taxon>Eurotiomycetidae</taxon>
        <taxon>Eurotiales</taxon>
        <taxon>Aspergillaceae</taxon>
        <taxon>Penicillium</taxon>
    </lineage>
</organism>
<dbReference type="HOGENOM" id="CLU_3368687_0_0_1"/>
<name>S7ZNK4_PENO1</name>
<evidence type="ECO:0000313" key="2">
    <source>
        <dbReference type="Proteomes" id="UP000019376"/>
    </source>
</evidence>
<dbReference type="EMBL" id="KB644414">
    <property type="protein sequence ID" value="EPS31934.1"/>
    <property type="molecule type" value="Genomic_DNA"/>
</dbReference>
<reference evidence="1 2" key="1">
    <citation type="journal article" date="2013" name="PLoS ONE">
        <title>Genomic and secretomic analyses reveal unique features of the lignocellulolytic enzyme system of Penicillium decumbens.</title>
        <authorList>
            <person name="Liu G."/>
            <person name="Zhang L."/>
            <person name="Wei X."/>
            <person name="Zou G."/>
            <person name="Qin Y."/>
            <person name="Ma L."/>
            <person name="Li J."/>
            <person name="Zheng H."/>
            <person name="Wang S."/>
            <person name="Wang C."/>
            <person name="Xun L."/>
            <person name="Zhao G.-P."/>
            <person name="Zhou Z."/>
            <person name="Qu Y."/>
        </authorList>
    </citation>
    <scope>NUCLEOTIDE SEQUENCE [LARGE SCALE GENOMIC DNA]</scope>
    <source>
        <strain evidence="2">114-2 / CGMCC 5302</strain>
    </source>
</reference>
<accession>S7ZNK4</accession>
<gene>
    <name evidence="1" type="ORF">PDE_06893</name>
</gene>
<protein>
    <submittedName>
        <fullName evidence="1">Uncharacterized protein</fullName>
    </submittedName>
</protein>